<name>A0A1R3KH87_COCAP</name>
<keyword evidence="2" id="KW-1185">Reference proteome</keyword>
<gene>
    <name evidence="1" type="ORF">CCACVL1_01575</name>
</gene>
<dbReference type="EMBL" id="AWWV01004913">
    <property type="protein sequence ID" value="OMP06451.1"/>
    <property type="molecule type" value="Genomic_DNA"/>
</dbReference>
<comment type="caution">
    <text evidence="1">The sequence shown here is derived from an EMBL/GenBank/DDBJ whole genome shotgun (WGS) entry which is preliminary data.</text>
</comment>
<sequence>MALVEAWRFWNAIFNAPKCVPMVPGSKMIRDLIRSNQIADRGYIYDPGNSG</sequence>
<accession>A0A1R3KH87</accession>
<dbReference type="AlphaFoldDB" id="A0A1R3KH87"/>
<proteinExistence type="predicted"/>
<dbReference type="Proteomes" id="UP000188268">
    <property type="component" value="Unassembled WGS sequence"/>
</dbReference>
<reference evidence="1 2" key="1">
    <citation type="submission" date="2013-09" db="EMBL/GenBank/DDBJ databases">
        <title>Corchorus capsularis genome sequencing.</title>
        <authorList>
            <person name="Alam M."/>
            <person name="Haque M.S."/>
            <person name="Islam M.S."/>
            <person name="Emdad E.M."/>
            <person name="Islam M.M."/>
            <person name="Ahmed B."/>
            <person name="Halim A."/>
            <person name="Hossen Q.M.M."/>
            <person name="Hossain M.Z."/>
            <person name="Ahmed R."/>
            <person name="Khan M.M."/>
            <person name="Islam R."/>
            <person name="Rashid M.M."/>
            <person name="Khan S.A."/>
            <person name="Rahman M.S."/>
            <person name="Alam M."/>
        </authorList>
    </citation>
    <scope>NUCLEOTIDE SEQUENCE [LARGE SCALE GENOMIC DNA]</scope>
    <source>
        <strain evidence="2">cv. CVL-1</strain>
        <tissue evidence="1">Whole seedling</tissue>
    </source>
</reference>
<evidence type="ECO:0000313" key="2">
    <source>
        <dbReference type="Proteomes" id="UP000188268"/>
    </source>
</evidence>
<organism evidence="1 2">
    <name type="scientific">Corchorus capsularis</name>
    <name type="common">Jute</name>
    <dbReference type="NCBI Taxonomy" id="210143"/>
    <lineage>
        <taxon>Eukaryota</taxon>
        <taxon>Viridiplantae</taxon>
        <taxon>Streptophyta</taxon>
        <taxon>Embryophyta</taxon>
        <taxon>Tracheophyta</taxon>
        <taxon>Spermatophyta</taxon>
        <taxon>Magnoliopsida</taxon>
        <taxon>eudicotyledons</taxon>
        <taxon>Gunneridae</taxon>
        <taxon>Pentapetalae</taxon>
        <taxon>rosids</taxon>
        <taxon>malvids</taxon>
        <taxon>Malvales</taxon>
        <taxon>Malvaceae</taxon>
        <taxon>Grewioideae</taxon>
        <taxon>Apeibeae</taxon>
        <taxon>Corchorus</taxon>
    </lineage>
</organism>
<evidence type="ECO:0000313" key="1">
    <source>
        <dbReference type="EMBL" id="OMP06451.1"/>
    </source>
</evidence>
<dbReference type="Gramene" id="OMP06451">
    <property type="protein sequence ID" value="OMP06451"/>
    <property type="gene ID" value="CCACVL1_01575"/>
</dbReference>
<protein>
    <submittedName>
        <fullName evidence="1">Uncharacterized protein</fullName>
    </submittedName>
</protein>